<feature type="transmembrane region" description="Helical" evidence="10">
    <location>
        <begin position="200"/>
        <end position="220"/>
    </location>
</feature>
<dbReference type="Proteomes" id="UP001515480">
    <property type="component" value="Unassembled WGS sequence"/>
</dbReference>
<dbReference type="GO" id="GO:0032259">
    <property type="term" value="P:methylation"/>
    <property type="evidence" value="ECO:0007669"/>
    <property type="project" value="UniProtKB-KW"/>
</dbReference>
<gene>
    <name evidence="11" type="ORF">AB1Y20_004807</name>
</gene>
<dbReference type="InterPro" id="IPR007269">
    <property type="entry name" value="ICMT_MeTrfase"/>
</dbReference>
<evidence type="ECO:0000256" key="2">
    <source>
        <dbReference type="ARBA" id="ARBA00009140"/>
    </source>
</evidence>
<feature type="transmembrane region" description="Helical" evidence="10">
    <location>
        <begin position="131"/>
        <end position="152"/>
    </location>
</feature>
<keyword evidence="10" id="KW-0256">Endoplasmic reticulum</keyword>
<protein>
    <recommendedName>
        <fullName evidence="3 10">Protein-S-isoprenylcysteine O-methyltransferase</fullName>
        <ecNumber evidence="3 10">2.1.1.100</ecNumber>
    </recommendedName>
</protein>
<name>A0AB34IY37_PRYPA</name>
<evidence type="ECO:0000256" key="10">
    <source>
        <dbReference type="RuleBase" id="RU362022"/>
    </source>
</evidence>
<comment type="caution">
    <text evidence="11">The sequence shown here is derived from an EMBL/GenBank/DDBJ whole genome shotgun (WGS) entry which is preliminary data.</text>
</comment>
<comment type="subcellular location">
    <subcellularLocation>
        <location evidence="10">Endoplasmic reticulum membrane</location>
        <topology evidence="10">Multi-pass membrane protein</topology>
    </subcellularLocation>
    <subcellularLocation>
        <location evidence="1">Membrane</location>
        <topology evidence="1">Multi-pass membrane protein</topology>
    </subcellularLocation>
</comment>
<dbReference type="Gene3D" id="1.20.120.1630">
    <property type="match status" value="1"/>
</dbReference>
<keyword evidence="4 10" id="KW-0489">Methyltransferase</keyword>
<keyword evidence="12" id="KW-1185">Reference proteome</keyword>
<evidence type="ECO:0000256" key="9">
    <source>
        <dbReference type="ARBA" id="ARBA00023136"/>
    </source>
</evidence>
<dbReference type="EMBL" id="JBGBPQ010000016">
    <property type="protein sequence ID" value="KAL1508712.1"/>
    <property type="molecule type" value="Genomic_DNA"/>
</dbReference>
<comment type="catalytic activity">
    <reaction evidence="10">
        <text>[protein]-C-terminal S-[(2E,6E)-farnesyl]-L-cysteine + S-adenosyl-L-methionine = [protein]-C-terminal S-[(2E,6E)-farnesyl]-L-cysteine methyl ester + S-adenosyl-L-homocysteine</text>
        <dbReference type="Rhea" id="RHEA:21672"/>
        <dbReference type="Rhea" id="RHEA-COMP:12125"/>
        <dbReference type="Rhea" id="RHEA-COMP:12126"/>
        <dbReference type="ChEBI" id="CHEBI:57856"/>
        <dbReference type="ChEBI" id="CHEBI:59789"/>
        <dbReference type="ChEBI" id="CHEBI:90510"/>
        <dbReference type="ChEBI" id="CHEBI:90511"/>
        <dbReference type="EC" id="2.1.1.100"/>
    </reaction>
</comment>
<organism evidence="11 12">
    <name type="scientific">Prymnesium parvum</name>
    <name type="common">Toxic golden alga</name>
    <dbReference type="NCBI Taxonomy" id="97485"/>
    <lineage>
        <taxon>Eukaryota</taxon>
        <taxon>Haptista</taxon>
        <taxon>Haptophyta</taxon>
        <taxon>Prymnesiophyceae</taxon>
        <taxon>Prymnesiales</taxon>
        <taxon>Prymnesiaceae</taxon>
        <taxon>Prymnesium</taxon>
    </lineage>
</organism>
<dbReference type="Pfam" id="PF04140">
    <property type="entry name" value="ICMT"/>
    <property type="match status" value="1"/>
</dbReference>
<evidence type="ECO:0000256" key="7">
    <source>
        <dbReference type="ARBA" id="ARBA00022692"/>
    </source>
</evidence>
<keyword evidence="8 10" id="KW-1133">Transmembrane helix</keyword>
<proteinExistence type="inferred from homology"/>
<dbReference type="GO" id="GO:0004671">
    <property type="term" value="F:protein C-terminal S-isoprenylcysteine carboxyl O-methyltransferase activity"/>
    <property type="evidence" value="ECO:0007669"/>
    <property type="project" value="UniProtKB-EC"/>
</dbReference>
<dbReference type="EC" id="2.1.1.100" evidence="3 10"/>
<accession>A0AB34IY37</accession>
<evidence type="ECO:0000256" key="3">
    <source>
        <dbReference type="ARBA" id="ARBA00012151"/>
    </source>
</evidence>
<evidence type="ECO:0000256" key="5">
    <source>
        <dbReference type="ARBA" id="ARBA00022679"/>
    </source>
</evidence>
<evidence type="ECO:0000256" key="4">
    <source>
        <dbReference type="ARBA" id="ARBA00022603"/>
    </source>
</evidence>
<dbReference type="PROSITE" id="PS51564">
    <property type="entry name" value="SAM_ICMT"/>
    <property type="match status" value="1"/>
</dbReference>
<dbReference type="PANTHER" id="PTHR12714:SF9">
    <property type="entry name" value="PROTEIN-S-ISOPRENYLCYSTEINE O-METHYLTRANSFERASE"/>
    <property type="match status" value="1"/>
</dbReference>
<evidence type="ECO:0000313" key="11">
    <source>
        <dbReference type="EMBL" id="KAL1508712.1"/>
    </source>
</evidence>
<feature type="transmembrane region" description="Helical" evidence="10">
    <location>
        <begin position="63"/>
        <end position="84"/>
    </location>
</feature>
<evidence type="ECO:0000313" key="12">
    <source>
        <dbReference type="Proteomes" id="UP001515480"/>
    </source>
</evidence>
<dbReference type="InterPro" id="IPR025770">
    <property type="entry name" value="PPMT_MeTrfase"/>
</dbReference>
<keyword evidence="9 10" id="KW-0472">Membrane</keyword>
<keyword evidence="6 10" id="KW-0949">S-adenosyl-L-methionine</keyword>
<dbReference type="AlphaFoldDB" id="A0AB34IY37"/>
<keyword evidence="7 10" id="KW-0812">Transmembrane</keyword>
<keyword evidence="5" id="KW-0808">Transferase</keyword>
<sequence>MGSSGDLLQTAYLRDQQYSAPVAWAEFTHPNGRGRAALTAFLLGASLVLVPVLLLLLPSAAPFAVYFTLLVLFHLLEYLLTAAFRPDTLSFDNFLLNHSTSYQLMIALACGEYWLELLTVDWLLFPGWKQWGWVSSVGVIACIVGLGARAIGMATASTNFSHKIEQSKRQEHSLVTHGIYSYLRHPAYFGFFWWSVGTQLLLSNPISLVAYTAATFYFFYDRIPYEEELLIHFFGDRYRAYQQRTYIGIPFLYWAMRTF</sequence>
<reference evidence="11 12" key="1">
    <citation type="journal article" date="2024" name="Science">
        <title>Giant polyketide synthase enzymes in the biosynthesis of giant marine polyether toxins.</title>
        <authorList>
            <person name="Fallon T.R."/>
            <person name="Shende V.V."/>
            <person name="Wierzbicki I.H."/>
            <person name="Pendleton A.L."/>
            <person name="Watervoot N.F."/>
            <person name="Auber R.P."/>
            <person name="Gonzalez D.J."/>
            <person name="Wisecaver J.H."/>
            <person name="Moore B.S."/>
        </authorList>
    </citation>
    <scope>NUCLEOTIDE SEQUENCE [LARGE SCALE GENOMIC DNA]</scope>
    <source>
        <strain evidence="11 12">12B1</strain>
    </source>
</reference>
<feature type="transmembrane region" description="Helical" evidence="10">
    <location>
        <begin position="36"/>
        <end position="57"/>
    </location>
</feature>
<evidence type="ECO:0000256" key="1">
    <source>
        <dbReference type="ARBA" id="ARBA00004141"/>
    </source>
</evidence>
<feature type="transmembrane region" description="Helical" evidence="10">
    <location>
        <begin position="104"/>
        <end position="125"/>
    </location>
</feature>
<evidence type="ECO:0000256" key="8">
    <source>
        <dbReference type="ARBA" id="ARBA00022989"/>
    </source>
</evidence>
<dbReference type="PANTHER" id="PTHR12714">
    <property type="entry name" value="PROTEIN-S ISOPRENYLCYSTEINE O-METHYLTRANSFERASE"/>
    <property type="match status" value="1"/>
</dbReference>
<dbReference type="GO" id="GO:0005789">
    <property type="term" value="C:endoplasmic reticulum membrane"/>
    <property type="evidence" value="ECO:0007669"/>
    <property type="project" value="UniProtKB-SubCell"/>
</dbReference>
<comment type="similarity">
    <text evidence="2 10">Belongs to the class VI-like SAM-binding methyltransferase superfamily. Isoprenylcysteine carboxyl methyltransferase family.</text>
</comment>
<evidence type="ECO:0000256" key="6">
    <source>
        <dbReference type="ARBA" id="ARBA00022691"/>
    </source>
</evidence>